<name>A0A222YG90_LEUME</name>
<evidence type="ECO:0000313" key="2">
    <source>
        <dbReference type="Proteomes" id="UP000469952"/>
    </source>
</evidence>
<comment type="caution">
    <text evidence="1">The sequence shown here is derived from an EMBL/GenBank/DDBJ whole genome shotgun (WGS) entry which is preliminary data.</text>
</comment>
<dbReference type="GeneID" id="29577652"/>
<dbReference type="OMA" id="RVANPKQ"/>
<accession>A0A222YG90</accession>
<dbReference type="Proteomes" id="UP000469952">
    <property type="component" value="Unassembled WGS sequence"/>
</dbReference>
<dbReference type="EMBL" id="WIPA01000012">
    <property type="protein sequence ID" value="MQR27209.1"/>
    <property type="molecule type" value="Genomic_DNA"/>
</dbReference>
<protein>
    <submittedName>
        <fullName evidence="1">Uncharacterized protein</fullName>
    </submittedName>
</protein>
<gene>
    <name evidence="1" type="ORF">GFV13_08035</name>
</gene>
<evidence type="ECO:0000313" key="1">
    <source>
        <dbReference type="EMBL" id="MQR27209.1"/>
    </source>
</evidence>
<dbReference type="RefSeq" id="WP_010288725.1">
    <property type="nucleotide sequence ID" value="NZ_AP017936.1"/>
</dbReference>
<proteinExistence type="predicted"/>
<reference evidence="1 2" key="1">
    <citation type="submission" date="2019-10" db="EMBL/GenBank/DDBJ databases">
        <title>WGS of Leuconostoc mesenteroides.</title>
        <authorList>
            <person name="Melo Bolivar J."/>
            <person name="Marino-Ramirez L."/>
            <person name="Villamil Diaz L.M."/>
        </authorList>
    </citation>
    <scope>NUCLEOTIDE SEQUENCE [LARGE SCALE GENOMIC DNA]</scope>
    <source>
        <strain evidence="1 2">M11</strain>
    </source>
</reference>
<dbReference type="AlphaFoldDB" id="A0A222YG90"/>
<sequence length="84" mass="9541">MIKLTKLEKNYIDRIANPTKTALEDLIVPMSDLNDKAKLAQYTIDTYNLGELNNVKTTVSKHILDFTCLDDNKLLHVTGYIEAD</sequence>
<organism evidence="1 2">
    <name type="scientific">Leuconostoc mesenteroides</name>
    <dbReference type="NCBI Taxonomy" id="1245"/>
    <lineage>
        <taxon>Bacteria</taxon>
        <taxon>Bacillati</taxon>
        <taxon>Bacillota</taxon>
        <taxon>Bacilli</taxon>
        <taxon>Lactobacillales</taxon>
        <taxon>Lactobacillaceae</taxon>
        <taxon>Leuconostoc</taxon>
    </lineage>
</organism>
<dbReference type="OrthoDB" id="2143175at2"/>